<dbReference type="STRING" id="8022.A0A060ZA88"/>
<proteinExistence type="predicted"/>
<evidence type="ECO:0000313" key="2">
    <source>
        <dbReference type="EMBL" id="CDQ98629.1"/>
    </source>
</evidence>
<reference evidence="2" key="1">
    <citation type="journal article" date="2014" name="Nat. Commun.">
        <title>The rainbow trout genome provides novel insights into evolution after whole-genome duplication in vertebrates.</title>
        <authorList>
            <person name="Berthelot C."/>
            <person name="Brunet F."/>
            <person name="Chalopin D."/>
            <person name="Juanchich A."/>
            <person name="Bernard M."/>
            <person name="Noel B."/>
            <person name="Bento P."/>
            <person name="Da Silva C."/>
            <person name="Labadie K."/>
            <person name="Alberti A."/>
            <person name="Aury J.M."/>
            <person name="Louis A."/>
            <person name="Dehais P."/>
            <person name="Bardou P."/>
            <person name="Montfort J."/>
            <person name="Klopp C."/>
            <person name="Cabau C."/>
            <person name="Gaspin C."/>
            <person name="Thorgaard G.H."/>
            <person name="Boussaha M."/>
            <person name="Quillet E."/>
            <person name="Guyomard R."/>
            <person name="Galiana D."/>
            <person name="Bobe J."/>
            <person name="Volff J.N."/>
            <person name="Genet C."/>
            <person name="Wincker P."/>
            <person name="Jaillon O."/>
            <person name="Roest Crollius H."/>
            <person name="Guiguen Y."/>
        </authorList>
    </citation>
    <scope>NUCLEOTIDE SEQUENCE [LARGE SCALE GENOMIC DNA]</scope>
</reference>
<accession>A0A060ZA88</accession>
<reference evidence="2" key="2">
    <citation type="submission" date="2014-03" db="EMBL/GenBank/DDBJ databases">
        <authorList>
            <person name="Genoscope - CEA"/>
        </authorList>
    </citation>
    <scope>NUCLEOTIDE SEQUENCE</scope>
</reference>
<dbReference type="Proteomes" id="UP000193380">
    <property type="component" value="Unassembled WGS sequence"/>
</dbReference>
<dbReference type="AlphaFoldDB" id="A0A060ZA88"/>
<sequence>MYQAVEASVIAQCVFPVSPPGSNSSYLTVYSEYGVDVFDIHTTEWVQTISLRKLRPLNVEGSLNLLGSEQPRLIYFSNNST</sequence>
<organism evidence="2 3">
    <name type="scientific">Oncorhynchus mykiss</name>
    <name type="common">Rainbow trout</name>
    <name type="synonym">Salmo gairdneri</name>
    <dbReference type="NCBI Taxonomy" id="8022"/>
    <lineage>
        <taxon>Eukaryota</taxon>
        <taxon>Metazoa</taxon>
        <taxon>Chordata</taxon>
        <taxon>Craniata</taxon>
        <taxon>Vertebrata</taxon>
        <taxon>Euteleostomi</taxon>
        <taxon>Actinopterygii</taxon>
        <taxon>Neopterygii</taxon>
        <taxon>Teleostei</taxon>
        <taxon>Protacanthopterygii</taxon>
        <taxon>Salmoniformes</taxon>
        <taxon>Salmonidae</taxon>
        <taxon>Salmoninae</taxon>
        <taxon>Oncorhynchus</taxon>
    </lineage>
</organism>
<dbReference type="InterPro" id="IPR001180">
    <property type="entry name" value="CNH_dom"/>
</dbReference>
<feature type="domain" description="CNH" evidence="1">
    <location>
        <begin position="23"/>
        <end position="59"/>
    </location>
</feature>
<gene>
    <name evidence="2" type="ORF">GSONMT00053793001</name>
</gene>
<dbReference type="Pfam" id="PF00780">
    <property type="entry name" value="CNH"/>
    <property type="match status" value="1"/>
</dbReference>
<name>A0A060ZA88_ONCMY</name>
<protein>
    <recommendedName>
        <fullName evidence="1">CNH domain-containing protein</fullName>
    </recommendedName>
</protein>
<dbReference type="EMBL" id="FR938900">
    <property type="protein sequence ID" value="CDQ98629.1"/>
    <property type="molecule type" value="Genomic_DNA"/>
</dbReference>
<dbReference type="PaxDb" id="8022-A0A060ZA88"/>
<evidence type="ECO:0000313" key="3">
    <source>
        <dbReference type="Proteomes" id="UP000193380"/>
    </source>
</evidence>
<evidence type="ECO:0000259" key="1">
    <source>
        <dbReference type="Pfam" id="PF00780"/>
    </source>
</evidence>
<feature type="non-terminal residue" evidence="2">
    <location>
        <position position="81"/>
    </location>
</feature>